<gene>
    <name evidence="2" type="ORF">G3I46_30370</name>
</gene>
<dbReference type="Pfam" id="PF13424">
    <property type="entry name" value="TPR_12"/>
    <property type="match status" value="1"/>
</dbReference>
<feature type="non-terminal residue" evidence="2">
    <location>
        <position position="1392"/>
    </location>
</feature>
<dbReference type="Pfam" id="PF07721">
    <property type="entry name" value="TPR_4"/>
    <property type="match status" value="1"/>
</dbReference>
<keyword evidence="3" id="KW-1185">Reference proteome</keyword>
<dbReference type="InterPro" id="IPR026337">
    <property type="entry name" value="AKG_HExxH"/>
</dbReference>
<dbReference type="NCBIfam" id="TIGR04267">
    <property type="entry name" value="mod_HExxH"/>
    <property type="match status" value="1"/>
</dbReference>
<name>A0A6N9UWP5_9ACTN</name>
<dbReference type="InterPro" id="IPR011990">
    <property type="entry name" value="TPR-like_helical_dom_sf"/>
</dbReference>
<dbReference type="RefSeq" id="WP_164142828.1">
    <property type="nucleotide sequence ID" value="NZ_JAAGMB010000681.1"/>
</dbReference>
<evidence type="ECO:0000313" key="2">
    <source>
        <dbReference type="EMBL" id="NEB20753.1"/>
    </source>
</evidence>
<feature type="region of interest" description="Disordered" evidence="1">
    <location>
        <begin position="799"/>
        <end position="824"/>
    </location>
</feature>
<organism evidence="2 3">
    <name type="scientific">Streptomyces coelicoflavus</name>
    <dbReference type="NCBI Taxonomy" id="285562"/>
    <lineage>
        <taxon>Bacteria</taxon>
        <taxon>Bacillati</taxon>
        <taxon>Actinomycetota</taxon>
        <taxon>Actinomycetes</taxon>
        <taxon>Kitasatosporales</taxon>
        <taxon>Streptomycetaceae</taxon>
        <taxon>Streptomyces</taxon>
    </lineage>
</organism>
<sequence length="1392" mass="149748">MGRDAHIFNKVTVLALPDGADHGDPLLDLARAGTQLAGSHTPLAMPQRRVARDRLRGREGLVSTLTRAATRRTTGDRSAPGVWLLHGMGGCGKTSVALEVAHRLTDASTRVWWVSGADAEGLSSALRAVAFAAGARPADFVGAHPTDVLWKHLDALTEPWLLVLDNVDDPAVLAAAPTRTADGRGWLRLPARTCGVVLLTSRDSRAARWGDWVSSVGVDALSDEEGAEVLLDLAPRAGTGGEARELARHLGGLPLALGLAGAYLARALEDPWPSPSTPDTFTAYRRGLNTHLAELASDTDADLERGDRSRRAILHTFELSLDLLHAQGAELARPLLRLLAAFGQAPIPYLELLKPQLLAASGLFADPTAERLRKALDGLAGLGLITIERTRDVEATAEGGPLRWVTMHPVVRAACRGHDDFTATAPEALGLVTALLRQALEPLVAENPGHWPMWRAVAPHSFAALTLLVRCEPGVGADDELVTAATEAAARSSVYLIRIGLYGDARAELDAVCRLRARLLGDEHPATIAARLLLAWAMRHDGEFAASEELYRLVARTAERVLPYGHPSLQSARTGRARALRELGRFVAAEMELRVALAMRRRDPAASPGSILSARHELARVAHRRGRFDEAVTELRALREVTGPDARTGELEALAVGLSLTRALRDAGRAEEAEAVAEETVREHQAFLAPDHPRTLAARHERARLLRDHESDRECLEKARDEFTDIWQANERQFGPWHPDTASARHELATVWHLLGDLEQATEHFAAVWEAARRKLGEDHPHVAVCARNLAIVRAEQTDPSAQAVAHDTEQGASTPASQPDTHGAEIPTVQEALSAESRPRGPAPAVERLLARFAHPSRTIAGVGDVPGGGYSESFTAPSGAPYQPPFSADGRSLLRRTYRPAPDGSPLPDPALTTVTFDLATLQAIATGQEDPALAERLRAQQRGIRVIVLGELLRLAAEAATNTRSTTGASADGALALFDADRVRSLLLRAEEKEPDAVTEVLLHPTVGRYFSHSLGALRAGADTVDLAHLYGIAAAAAIRAGIDFWMWVPVRAGYAHLPTLGAADFRTTRSTIAEVRAASGFASVSAGGVAVPVTAPGGRVAPRWHPAHHIRSSEAFGGFDLLLEDVDPHRVSDGPVEPVRLTGAEAGEWERAVGDAGRLLHGIGHAPDAALATILTSLTPLRTTPGRARRAMSSSDAFGGIALPVPGDDVELAETLVHEFGHMKLHAAMDSVDLLVPDEREDGDGNRSGARPEQLYYAPWREEPRPLSGLLHGVFVHMGVVGFWRRVLSRASGGGLRRAQFELVHWRAQSRDVFTVLRSSPRLTETGRFFVDMMGDTIAAWADDETVPDAVTALAMEAAVAHRLRWRLRHLRPEPAAVAELADAWRAG</sequence>
<dbReference type="PANTHER" id="PTHR46082:SF6">
    <property type="entry name" value="AAA+ ATPASE DOMAIN-CONTAINING PROTEIN-RELATED"/>
    <property type="match status" value="1"/>
</dbReference>
<dbReference type="Pfam" id="PF13374">
    <property type="entry name" value="TPR_10"/>
    <property type="match status" value="2"/>
</dbReference>
<dbReference type="InterPro" id="IPR053137">
    <property type="entry name" value="NLR-like"/>
</dbReference>
<dbReference type="Gene3D" id="1.25.40.10">
    <property type="entry name" value="Tetratricopeptide repeat domain"/>
    <property type="match status" value="2"/>
</dbReference>
<accession>A0A6N9UWP5</accession>
<dbReference type="InterPro" id="IPR027417">
    <property type="entry name" value="P-loop_NTPase"/>
</dbReference>
<dbReference type="PANTHER" id="PTHR46082">
    <property type="entry name" value="ATP/GTP-BINDING PROTEIN-RELATED"/>
    <property type="match status" value="1"/>
</dbReference>
<evidence type="ECO:0000313" key="3">
    <source>
        <dbReference type="Proteomes" id="UP000469545"/>
    </source>
</evidence>
<dbReference type="SUPFAM" id="SSF48452">
    <property type="entry name" value="TPR-like"/>
    <property type="match status" value="2"/>
</dbReference>
<dbReference type="InterPro" id="IPR011717">
    <property type="entry name" value="TPR-4"/>
</dbReference>
<dbReference type="SUPFAM" id="SSF52540">
    <property type="entry name" value="P-loop containing nucleoside triphosphate hydrolases"/>
    <property type="match status" value="1"/>
</dbReference>
<protein>
    <submittedName>
        <fullName evidence="2">Tetratricopeptide repeat protein</fullName>
    </submittedName>
</protein>
<comment type="caution">
    <text evidence="2">The sequence shown here is derived from an EMBL/GenBank/DDBJ whole genome shotgun (WGS) entry which is preliminary data.</text>
</comment>
<dbReference type="GO" id="GO:0042802">
    <property type="term" value="F:identical protein binding"/>
    <property type="evidence" value="ECO:0007669"/>
    <property type="project" value="InterPro"/>
</dbReference>
<dbReference type="Proteomes" id="UP000469545">
    <property type="component" value="Unassembled WGS sequence"/>
</dbReference>
<reference evidence="2 3" key="1">
    <citation type="submission" date="2020-01" db="EMBL/GenBank/DDBJ databases">
        <title>Insect and environment-associated Actinomycetes.</title>
        <authorList>
            <person name="Currrie C."/>
            <person name="Chevrette M."/>
            <person name="Carlson C."/>
            <person name="Stubbendieck R."/>
            <person name="Wendt-Pienkowski E."/>
        </authorList>
    </citation>
    <scope>NUCLEOTIDE SEQUENCE [LARGE SCALE GENOMIC DNA]</scope>
    <source>
        <strain evidence="2 3">SID14172</strain>
    </source>
</reference>
<dbReference type="EMBL" id="JAAGMB010000681">
    <property type="protein sequence ID" value="NEB20753.1"/>
    <property type="molecule type" value="Genomic_DNA"/>
</dbReference>
<evidence type="ECO:0000256" key="1">
    <source>
        <dbReference type="SAM" id="MobiDB-lite"/>
    </source>
</evidence>
<dbReference type="PRINTS" id="PR00364">
    <property type="entry name" value="DISEASERSIST"/>
</dbReference>
<dbReference type="Gene3D" id="3.40.50.300">
    <property type="entry name" value="P-loop containing nucleotide triphosphate hydrolases"/>
    <property type="match status" value="1"/>
</dbReference>
<feature type="compositionally biased region" description="Polar residues" evidence="1">
    <location>
        <begin position="811"/>
        <end position="821"/>
    </location>
</feature>
<proteinExistence type="predicted"/>